<dbReference type="Gene3D" id="1.25.40.10">
    <property type="entry name" value="Tetratricopeptide repeat domain"/>
    <property type="match status" value="1"/>
</dbReference>
<evidence type="ECO:0000313" key="3">
    <source>
        <dbReference type="EMBL" id="KIM33223.1"/>
    </source>
</evidence>
<reference evidence="3 4" key="1">
    <citation type="submission" date="2014-04" db="EMBL/GenBank/DDBJ databases">
        <authorList>
            <consortium name="DOE Joint Genome Institute"/>
            <person name="Kuo A."/>
            <person name="Zuccaro A."/>
            <person name="Kohler A."/>
            <person name="Nagy L.G."/>
            <person name="Floudas D."/>
            <person name="Copeland A."/>
            <person name="Barry K.W."/>
            <person name="Cichocki N."/>
            <person name="Veneault-Fourrey C."/>
            <person name="LaButti K."/>
            <person name="Lindquist E.A."/>
            <person name="Lipzen A."/>
            <person name="Lundell T."/>
            <person name="Morin E."/>
            <person name="Murat C."/>
            <person name="Sun H."/>
            <person name="Tunlid A."/>
            <person name="Henrissat B."/>
            <person name="Grigoriev I.V."/>
            <person name="Hibbett D.S."/>
            <person name="Martin F."/>
            <person name="Nordberg H.P."/>
            <person name="Cantor M.N."/>
            <person name="Hua S.X."/>
        </authorList>
    </citation>
    <scope>NUCLEOTIDE SEQUENCE [LARGE SCALE GENOMIC DNA]</scope>
    <source>
        <strain evidence="3 4">MAFF 305830</strain>
    </source>
</reference>
<evidence type="ECO:0000256" key="2">
    <source>
        <dbReference type="SAM" id="MobiDB-lite"/>
    </source>
</evidence>
<dbReference type="GO" id="GO:0005680">
    <property type="term" value="C:anaphase-promoting complex"/>
    <property type="evidence" value="ECO:0007669"/>
    <property type="project" value="UniProtKB-ARBA"/>
</dbReference>
<name>A0A0C2X534_SERVB</name>
<proteinExistence type="predicted"/>
<sequence length="373" mass="41713">MGRTKTKTKRVERSHNVPVKTNEPITKSGPSTSALYEKAQTLVEQCDYELAAKFLKRILDMESTHEQAQELLGVVLLELSDLSSAENLFQNLIKSGSSGSVVSSAHLHLAQLSTDPRASLDHYQKAVDILYNQLGNKEAPSIDATNAEDAQQRQTIAKALVAMTEIWLTDLCMEEEAETSCESLLNLALQADPRSSEVLQSMASVRMSQQRPDEARSYVEQAWGLWKDLPSGDASLPPIPTRLSLTRLFLELSMYKEAMIVLNGVIEVDDQEVEAWYLEGWCFLLTSEDAKTRGVDVEGLGWQELAQDARDCLDTCVSLFKNQQHPDDQMFAHAQELMVQLEAMGIHASPEEGDDEEWKDVEDSDDEDDEMKT</sequence>
<dbReference type="STRING" id="933852.A0A0C2X534"/>
<gene>
    <name evidence="3" type="ORF">M408DRAFT_326009</name>
</gene>
<feature type="region of interest" description="Disordered" evidence="2">
    <location>
        <begin position="1"/>
        <end position="31"/>
    </location>
</feature>
<feature type="compositionally biased region" description="Acidic residues" evidence="2">
    <location>
        <begin position="351"/>
        <end position="373"/>
    </location>
</feature>
<dbReference type="OrthoDB" id="1914839at2759"/>
<dbReference type="CDD" id="cd24142">
    <property type="entry name" value="ACL4-like"/>
    <property type="match status" value="1"/>
</dbReference>
<dbReference type="SUPFAM" id="SSF48452">
    <property type="entry name" value="TPR-like"/>
    <property type="match status" value="1"/>
</dbReference>
<protein>
    <submittedName>
        <fullName evidence="3">Uncharacterized protein</fullName>
    </submittedName>
</protein>
<reference evidence="4" key="2">
    <citation type="submission" date="2015-01" db="EMBL/GenBank/DDBJ databases">
        <title>Evolutionary Origins and Diversification of the Mycorrhizal Mutualists.</title>
        <authorList>
            <consortium name="DOE Joint Genome Institute"/>
            <consortium name="Mycorrhizal Genomics Consortium"/>
            <person name="Kohler A."/>
            <person name="Kuo A."/>
            <person name="Nagy L.G."/>
            <person name="Floudas D."/>
            <person name="Copeland A."/>
            <person name="Barry K.W."/>
            <person name="Cichocki N."/>
            <person name="Veneault-Fourrey C."/>
            <person name="LaButti K."/>
            <person name="Lindquist E.A."/>
            <person name="Lipzen A."/>
            <person name="Lundell T."/>
            <person name="Morin E."/>
            <person name="Murat C."/>
            <person name="Riley R."/>
            <person name="Ohm R."/>
            <person name="Sun H."/>
            <person name="Tunlid A."/>
            <person name="Henrissat B."/>
            <person name="Grigoriev I.V."/>
            <person name="Hibbett D.S."/>
            <person name="Martin F."/>
        </authorList>
    </citation>
    <scope>NUCLEOTIDE SEQUENCE [LARGE SCALE GENOMIC DNA]</scope>
    <source>
        <strain evidence="4">MAFF 305830</strain>
    </source>
</reference>
<evidence type="ECO:0000256" key="1">
    <source>
        <dbReference type="ARBA" id="ARBA00022803"/>
    </source>
</evidence>
<evidence type="ECO:0000313" key="4">
    <source>
        <dbReference type="Proteomes" id="UP000054097"/>
    </source>
</evidence>
<dbReference type="PANTHER" id="PTHR12558:SF50">
    <property type="entry name" value="ASSEMBLY CHAPERONE OF RPL4-RELATED"/>
    <property type="match status" value="1"/>
</dbReference>
<dbReference type="HOGENOM" id="CLU_040959_2_0_1"/>
<accession>A0A0C2X534</accession>
<dbReference type="AlphaFoldDB" id="A0A0C2X534"/>
<keyword evidence="1" id="KW-0802">TPR repeat</keyword>
<dbReference type="PANTHER" id="PTHR12558">
    <property type="entry name" value="CELL DIVISION CYCLE 16,23,27"/>
    <property type="match status" value="1"/>
</dbReference>
<keyword evidence="4" id="KW-1185">Reference proteome</keyword>
<organism evidence="3 4">
    <name type="scientific">Serendipita vermifera MAFF 305830</name>
    <dbReference type="NCBI Taxonomy" id="933852"/>
    <lineage>
        <taxon>Eukaryota</taxon>
        <taxon>Fungi</taxon>
        <taxon>Dikarya</taxon>
        <taxon>Basidiomycota</taxon>
        <taxon>Agaricomycotina</taxon>
        <taxon>Agaricomycetes</taxon>
        <taxon>Sebacinales</taxon>
        <taxon>Serendipitaceae</taxon>
        <taxon>Serendipita</taxon>
    </lineage>
</organism>
<dbReference type="GO" id="GO:0051301">
    <property type="term" value="P:cell division"/>
    <property type="evidence" value="ECO:0007669"/>
    <property type="project" value="TreeGrafter"/>
</dbReference>
<dbReference type="Proteomes" id="UP000054097">
    <property type="component" value="Unassembled WGS sequence"/>
</dbReference>
<dbReference type="EMBL" id="KN824278">
    <property type="protein sequence ID" value="KIM33223.1"/>
    <property type="molecule type" value="Genomic_DNA"/>
</dbReference>
<dbReference type="InterPro" id="IPR011990">
    <property type="entry name" value="TPR-like_helical_dom_sf"/>
</dbReference>
<feature type="region of interest" description="Disordered" evidence="2">
    <location>
        <begin position="348"/>
        <end position="373"/>
    </location>
</feature>